<dbReference type="GO" id="GO:0004499">
    <property type="term" value="F:N,N-dimethylaniline monooxygenase activity"/>
    <property type="evidence" value="ECO:0007669"/>
    <property type="project" value="InterPro"/>
</dbReference>
<dbReference type="Pfam" id="PF00743">
    <property type="entry name" value="FMO-like"/>
    <property type="match status" value="1"/>
</dbReference>
<feature type="transmembrane region" description="Helical" evidence="6">
    <location>
        <begin position="157"/>
        <end position="173"/>
    </location>
</feature>
<dbReference type="GO" id="GO:0050660">
    <property type="term" value="F:flavin adenine dinucleotide binding"/>
    <property type="evidence" value="ECO:0007669"/>
    <property type="project" value="InterPro"/>
</dbReference>
<evidence type="ECO:0000256" key="1">
    <source>
        <dbReference type="ARBA" id="ARBA00009183"/>
    </source>
</evidence>
<evidence type="ECO:0000256" key="6">
    <source>
        <dbReference type="SAM" id="Phobius"/>
    </source>
</evidence>
<gene>
    <name evidence="7" type="ORF">OESDEN_21627</name>
</gene>
<evidence type="ECO:0000256" key="5">
    <source>
        <dbReference type="RuleBase" id="RU361177"/>
    </source>
</evidence>
<keyword evidence="8" id="KW-1185">Reference proteome</keyword>
<dbReference type="OrthoDB" id="66881at2759"/>
<evidence type="ECO:0000313" key="7">
    <source>
        <dbReference type="EMBL" id="KHJ78750.1"/>
    </source>
</evidence>
<sequence>MYPTETADHNTLAVIGLIQPIGSIMPISEMQARVFFENLFGQHKIPGAEEMKKSIKEKREAMEKRYVNSPRHTIQVDFISYMEELAELVGCRPKMKELFLSDPLLAIQVYFGPYVPYIFRLQGPHPWSGARQAIMSVDERVFKATNTAPYSSNCGCYGYIVIALIAVLLMMLIF</sequence>
<keyword evidence="6" id="KW-0472">Membrane</keyword>
<evidence type="ECO:0000313" key="8">
    <source>
        <dbReference type="Proteomes" id="UP000053660"/>
    </source>
</evidence>
<evidence type="ECO:0000256" key="3">
    <source>
        <dbReference type="ARBA" id="ARBA00022827"/>
    </source>
</evidence>
<comment type="cofactor">
    <cofactor evidence="5">
        <name>FAD</name>
        <dbReference type="ChEBI" id="CHEBI:57692"/>
    </cofactor>
</comment>
<evidence type="ECO:0000256" key="4">
    <source>
        <dbReference type="ARBA" id="ARBA00023002"/>
    </source>
</evidence>
<dbReference type="Gene3D" id="3.50.50.60">
    <property type="entry name" value="FAD/NAD(P)-binding domain"/>
    <property type="match status" value="1"/>
</dbReference>
<proteinExistence type="inferred from homology"/>
<dbReference type="Proteomes" id="UP000053660">
    <property type="component" value="Unassembled WGS sequence"/>
</dbReference>
<comment type="similarity">
    <text evidence="1 5">Belongs to the FMO family.</text>
</comment>
<dbReference type="InterPro" id="IPR020946">
    <property type="entry name" value="Flavin_mOase-like"/>
</dbReference>
<reference evidence="7 8" key="1">
    <citation type="submission" date="2014-03" db="EMBL/GenBank/DDBJ databases">
        <title>Draft genome of the hookworm Oesophagostomum dentatum.</title>
        <authorList>
            <person name="Mitreva M."/>
        </authorList>
    </citation>
    <scope>NUCLEOTIDE SEQUENCE [LARGE SCALE GENOMIC DNA]</scope>
    <source>
        <strain evidence="7 8">OD-Hann</strain>
    </source>
</reference>
<keyword evidence="5 7" id="KW-0503">Monooxygenase</keyword>
<keyword evidence="6" id="KW-1133">Transmembrane helix</keyword>
<dbReference type="InterPro" id="IPR050346">
    <property type="entry name" value="FMO-like"/>
</dbReference>
<dbReference type="PANTHER" id="PTHR23023">
    <property type="entry name" value="DIMETHYLANILINE MONOOXYGENASE"/>
    <property type="match status" value="1"/>
</dbReference>
<evidence type="ECO:0000256" key="2">
    <source>
        <dbReference type="ARBA" id="ARBA00022630"/>
    </source>
</evidence>
<accession>A0A0B1S6B9</accession>
<keyword evidence="4 5" id="KW-0560">Oxidoreductase</keyword>
<dbReference type="AlphaFoldDB" id="A0A0B1S6B9"/>
<dbReference type="InterPro" id="IPR036188">
    <property type="entry name" value="FAD/NAD-bd_sf"/>
</dbReference>
<dbReference type="GO" id="GO:0050661">
    <property type="term" value="F:NADP binding"/>
    <property type="evidence" value="ECO:0007669"/>
    <property type="project" value="InterPro"/>
</dbReference>
<keyword evidence="6" id="KW-0812">Transmembrane</keyword>
<protein>
    <recommendedName>
        <fullName evidence="5">Flavin-containing monooxygenase</fullName>
        <ecNumber evidence="5">1.-.-.-</ecNumber>
    </recommendedName>
</protein>
<keyword evidence="3 5" id="KW-0274">FAD</keyword>
<dbReference type="EMBL" id="KN609232">
    <property type="protein sequence ID" value="KHJ78750.1"/>
    <property type="molecule type" value="Genomic_DNA"/>
</dbReference>
<keyword evidence="2 5" id="KW-0285">Flavoprotein</keyword>
<dbReference type="EC" id="1.-.-.-" evidence="5"/>
<dbReference type="SUPFAM" id="SSF51905">
    <property type="entry name" value="FAD/NAD(P)-binding domain"/>
    <property type="match status" value="1"/>
</dbReference>
<name>A0A0B1S6B9_OESDE</name>
<organism evidence="7 8">
    <name type="scientific">Oesophagostomum dentatum</name>
    <name type="common">Nodular worm</name>
    <dbReference type="NCBI Taxonomy" id="61180"/>
    <lineage>
        <taxon>Eukaryota</taxon>
        <taxon>Metazoa</taxon>
        <taxon>Ecdysozoa</taxon>
        <taxon>Nematoda</taxon>
        <taxon>Chromadorea</taxon>
        <taxon>Rhabditida</taxon>
        <taxon>Rhabditina</taxon>
        <taxon>Rhabditomorpha</taxon>
        <taxon>Strongyloidea</taxon>
        <taxon>Strongylidae</taxon>
        <taxon>Oesophagostomum</taxon>
    </lineage>
</organism>